<protein>
    <submittedName>
        <fullName evidence="1">Uncharacterized protein</fullName>
    </submittedName>
</protein>
<reference evidence="1 2" key="1">
    <citation type="journal article" date="2009" name="PLoS ONE">
        <title>Genome sequence of the versatile fish pathogen Edwardsiella tarda provides insights into its adaptation to broad host ranges and intracellular niches.</title>
        <authorList>
            <person name="Wang Q."/>
            <person name="Yang M."/>
            <person name="Xiao J."/>
            <person name="Wu H."/>
            <person name="Wang X."/>
            <person name="Lv Y."/>
            <person name="Xu L."/>
            <person name="Zheng H."/>
            <person name="Wang S."/>
            <person name="Zhao G."/>
            <person name="Liu Q."/>
            <person name="Zhang Y."/>
        </authorList>
    </citation>
    <scope>NUCLEOTIDE SEQUENCE [LARGE SCALE GENOMIC DNA]</scope>
    <source>
        <strain evidence="2">EIB202 / CCTCC M208068</strain>
    </source>
</reference>
<evidence type="ECO:0000313" key="2">
    <source>
        <dbReference type="Proteomes" id="UP000002634"/>
    </source>
</evidence>
<dbReference type="AlphaFoldDB" id="A0AAU8P678"/>
<accession>A0AAU8P678</accession>
<gene>
    <name evidence="1" type="ordered locus">ETAE_2614</name>
</gene>
<dbReference type="EMBL" id="CP001135">
    <property type="protein sequence ID" value="ACY85449.1"/>
    <property type="molecule type" value="Genomic_DNA"/>
</dbReference>
<evidence type="ECO:0000313" key="1">
    <source>
        <dbReference type="EMBL" id="ACY85449.1"/>
    </source>
</evidence>
<dbReference type="KEGG" id="etr:ETAE_2614"/>
<name>A0AAU8P678_EDWPI</name>
<sequence>MALLMKNTIKKQRYICNTISDTGDVYGGEYEATYFINE</sequence>
<dbReference type="Proteomes" id="UP000002634">
    <property type="component" value="Chromosome"/>
</dbReference>
<organism evidence="1 2">
    <name type="scientific">Edwardsiella piscicida</name>
    <dbReference type="NCBI Taxonomy" id="1263550"/>
    <lineage>
        <taxon>Bacteria</taxon>
        <taxon>Pseudomonadati</taxon>
        <taxon>Pseudomonadota</taxon>
        <taxon>Gammaproteobacteria</taxon>
        <taxon>Enterobacterales</taxon>
        <taxon>Hafniaceae</taxon>
        <taxon>Edwardsiella</taxon>
    </lineage>
</organism>
<keyword evidence="2" id="KW-1185">Reference proteome</keyword>
<proteinExistence type="predicted"/>